<reference evidence="5 6" key="1">
    <citation type="submission" date="2016-10" db="EMBL/GenBank/DDBJ databases">
        <authorList>
            <person name="de Groot N.N."/>
        </authorList>
    </citation>
    <scope>NUCLEOTIDE SEQUENCE [LARGE SCALE GENOMIC DNA]</scope>
    <source>
        <strain evidence="5 6">CGMCC 4.7037</strain>
    </source>
</reference>
<dbReference type="InterPro" id="IPR016161">
    <property type="entry name" value="Ald_DH/histidinol_DH"/>
</dbReference>
<dbReference type="FunFam" id="3.40.309.10:FF:000002">
    <property type="entry name" value="Methylmalonate-semialdehyde dehydrogenase (Acylating)"/>
    <property type="match status" value="1"/>
</dbReference>
<name>A0A1H5SSZ3_9ACTN</name>
<dbReference type="InterPro" id="IPR016163">
    <property type="entry name" value="Ald_DH_C"/>
</dbReference>
<sequence>MKFVKHWINGAIADGDPARTAELYNPATGEVSGHVALAAAADVDAAVAAAVAAFPAWRDASLVKRAQVLFRFRELMYAHRDELAALISAEHGKVHSDALGEVARGLEVVEFACGIPHLLKGGFSEGVSTRVDSYSLRQPLGVVAGITPFNFPAMVPMWMYPVAIACGNAFVLKPSEKDPSASLLMARLWQEAGLPDGVFNVVQGDKVSVDRLLEHPDVRAVSFVGSTPIARYVYESGTAHGKRVQALGGAKNHMLVLPDADLDLVADSAVSAGFGSAGERCMAISVVLAVDPIGDELVQKIVERVDRLVIGPGDDPESEMGPLVTGPHRDKVASYLDLGVEEGAKLVVDGRETAVLGGGKASETPGFWLGPTVLDQVPAGSRTHTDEIFGPVLSIVRVSSYEEGLEIINGGLYGNGTAIFTNDGGAARRFQNEVEVGMVGINVPIPVPMAFYSFGGWKSSLFGDTHVHGTEGVHFYTRGKVVTSRWLDPSHGGVNLGFPTNG</sequence>
<gene>
    <name evidence="5" type="ORF">SAMN05444920_10115</name>
</gene>
<dbReference type="NCBIfam" id="TIGR01722">
    <property type="entry name" value="MMSDH"/>
    <property type="match status" value="1"/>
</dbReference>
<evidence type="ECO:0000256" key="2">
    <source>
        <dbReference type="ARBA" id="ARBA00023002"/>
    </source>
</evidence>
<dbReference type="GO" id="GO:0004491">
    <property type="term" value="F:methylmalonate-semialdehyde dehydrogenase (acylating, NAD) activity"/>
    <property type="evidence" value="ECO:0007669"/>
    <property type="project" value="UniProtKB-EC"/>
</dbReference>
<keyword evidence="3" id="KW-0520">NAD</keyword>
<dbReference type="InterPro" id="IPR015590">
    <property type="entry name" value="Aldehyde_DH_dom"/>
</dbReference>
<dbReference type="EC" id="1.2.1.27" evidence="1"/>
<evidence type="ECO:0000256" key="3">
    <source>
        <dbReference type="ARBA" id="ARBA00023027"/>
    </source>
</evidence>
<dbReference type="AlphaFoldDB" id="A0A1H5SSZ3"/>
<protein>
    <recommendedName>
        <fullName evidence="1">methylmalonate-semialdehyde dehydrogenase (CoA acylating)</fullName>
        <ecNumber evidence="1">1.2.1.27</ecNumber>
    </recommendedName>
</protein>
<proteinExistence type="predicted"/>
<dbReference type="Pfam" id="PF00171">
    <property type="entry name" value="Aldedh"/>
    <property type="match status" value="1"/>
</dbReference>
<dbReference type="EMBL" id="FNVT01000001">
    <property type="protein sequence ID" value="SEF53679.1"/>
    <property type="molecule type" value="Genomic_DNA"/>
</dbReference>
<dbReference type="CDD" id="cd07085">
    <property type="entry name" value="ALDH_F6_MMSDH"/>
    <property type="match status" value="1"/>
</dbReference>
<dbReference type="Gene3D" id="3.40.309.10">
    <property type="entry name" value="Aldehyde Dehydrogenase, Chain A, domain 2"/>
    <property type="match status" value="1"/>
</dbReference>
<feature type="domain" description="Aldehyde dehydrogenase" evidence="4">
    <location>
        <begin position="19"/>
        <end position="482"/>
    </location>
</feature>
<evidence type="ECO:0000313" key="5">
    <source>
        <dbReference type="EMBL" id="SEF53679.1"/>
    </source>
</evidence>
<evidence type="ECO:0000259" key="4">
    <source>
        <dbReference type="Pfam" id="PF00171"/>
    </source>
</evidence>
<dbReference type="InterPro" id="IPR016162">
    <property type="entry name" value="Ald_DH_N"/>
</dbReference>
<dbReference type="SUPFAM" id="SSF53720">
    <property type="entry name" value="ALDH-like"/>
    <property type="match status" value="1"/>
</dbReference>
<dbReference type="RefSeq" id="WP_103953637.1">
    <property type="nucleotide sequence ID" value="NZ_FNVT01000001.1"/>
</dbReference>
<dbReference type="FunFam" id="3.40.605.10:FF:000003">
    <property type="entry name" value="Methylmalonate-semialdehyde dehydrogenase [acylating]"/>
    <property type="match status" value="1"/>
</dbReference>
<dbReference type="InterPro" id="IPR016160">
    <property type="entry name" value="Ald_DH_CS_CYS"/>
</dbReference>
<keyword evidence="2" id="KW-0560">Oxidoreductase</keyword>
<dbReference type="GO" id="GO:0006574">
    <property type="term" value="P:L-valine catabolic process"/>
    <property type="evidence" value="ECO:0007669"/>
    <property type="project" value="TreeGrafter"/>
</dbReference>
<accession>A0A1H5SSZ3</accession>
<organism evidence="5 6">
    <name type="scientific">Nonomuraea solani</name>
    <dbReference type="NCBI Taxonomy" id="1144553"/>
    <lineage>
        <taxon>Bacteria</taxon>
        <taxon>Bacillati</taxon>
        <taxon>Actinomycetota</taxon>
        <taxon>Actinomycetes</taxon>
        <taxon>Streptosporangiales</taxon>
        <taxon>Streptosporangiaceae</taxon>
        <taxon>Nonomuraea</taxon>
    </lineage>
</organism>
<dbReference type="Gene3D" id="3.40.605.10">
    <property type="entry name" value="Aldehyde Dehydrogenase, Chain A, domain 1"/>
    <property type="match status" value="1"/>
</dbReference>
<dbReference type="PROSITE" id="PS00070">
    <property type="entry name" value="ALDEHYDE_DEHYDR_CYS"/>
    <property type="match status" value="1"/>
</dbReference>
<dbReference type="PANTHER" id="PTHR43866">
    <property type="entry name" value="MALONATE-SEMIALDEHYDE DEHYDROGENASE"/>
    <property type="match status" value="1"/>
</dbReference>
<dbReference type="PANTHER" id="PTHR43866:SF4">
    <property type="entry name" value="MALONATE-SEMIALDEHYDE DEHYDROGENASE"/>
    <property type="match status" value="1"/>
</dbReference>
<dbReference type="GO" id="GO:0006210">
    <property type="term" value="P:thymine catabolic process"/>
    <property type="evidence" value="ECO:0007669"/>
    <property type="project" value="TreeGrafter"/>
</dbReference>
<evidence type="ECO:0000256" key="1">
    <source>
        <dbReference type="ARBA" id="ARBA00013048"/>
    </source>
</evidence>
<keyword evidence="6" id="KW-1185">Reference proteome</keyword>
<dbReference type="Proteomes" id="UP000236732">
    <property type="component" value="Unassembled WGS sequence"/>
</dbReference>
<dbReference type="InterPro" id="IPR010061">
    <property type="entry name" value="MeMal-semiAld_DH"/>
</dbReference>
<dbReference type="OrthoDB" id="6882680at2"/>
<evidence type="ECO:0000313" key="6">
    <source>
        <dbReference type="Proteomes" id="UP000236732"/>
    </source>
</evidence>